<dbReference type="Proteomes" id="UP000178109">
    <property type="component" value="Unassembled WGS sequence"/>
</dbReference>
<dbReference type="STRING" id="1798553.A3H70_05690"/>
<comment type="caution">
    <text evidence="18">The sequence shown here is derived from an EMBL/GenBank/DDBJ whole genome shotgun (WGS) entry which is preliminary data.</text>
</comment>
<dbReference type="GO" id="GO:0000049">
    <property type="term" value="F:tRNA binding"/>
    <property type="evidence" value="ECO:0007669"/>
    <property type="project" value="UniProtKB-KW"/>
</dbReference>
<keyword evidence="7" id="KW-0949">S-adenosyl-L-methionine</keyword>
<keyword evidence="4" id="KW-0004">4Fe-4S</keyword>
<evidence type="ECO:0000259" key="17">
    <source>
        <dbReference type="SMART" id="SM00729"/>
    </source>
</evidence>
<evidence type="ECO:0000313" key="18">
    <source>
        <dbReference type="EMBL" id="OGY93131.1"/>
    </source>
</evidence>
<feature type="domain" description="Elp3/MiaA/NifB-like radical SAM core" evidence="17">
    <location>
        <begin position="18"/>
        <end position="298"/>
    </location>
</feature>
<dbReference type="Gene3D" id="3.20.20.70">
    <property type="entry name" value="Aldolase class I"/>
    <property type="match status" value="1"/>
</dbReference>
<organism evidence="18 19">
    <name type="scientific">Candidatus Komeilibacteria bacterium RIFCSPLOWO2_02_FULL_48_11</name>
    <dbReference type="NCBI Taxonomy" id="1798553"/>
    <lineage>
        <taxon>Bacteria</taxon>
        <taxon>Candidatus Komeiliibacteriota</taxon>
    </lineage>
</organism>
<evidence type="ECO:0000256" key="1">
    <source>
        <dbReference type="ARBA" id="ARBA00001966"/>
    </source>
</evidence>
<dbReference type="CDD" id="cd01335">
    <property type="entry name" value="Radical_SAM"/>
    <property type="match status" value="1"/>
</dbReference>
<dbReference type="SUPFAM" id="SSF102114">
    <property type="entry name" value="Radical SAM enzymes"/>
    <property type="match status" value="1"/>
</dbReference>
<comment type="pathway">
    <text evidence="2">tRNA modification.</text>
</comment>
<evidence type="ECO:0000256" key="11">
    <source>
        <dbReference type="ARBA" id="ARBA00023004"/>
    </source>
</evidence>
<dbReference type="InterPro" id="IPR039661">
    <property type="entry name" value="ELP3"/>
</dbReference>
<dbReference type="PANTHER" id="PTHR11135:SF2">
    <property type="entry name" value="ELONGATOR COMPLEX PROTEIN 3"/>
    <property type="match status" value="1"/>
</dbReference>
<dbReference type="InterPro" id="IPR032432">
    <property type="entry name" value="Radical_SAM_C"/>
</dbReference>
<feature type="region of interest" description="Disordered" evidence="16">
    <location>
        <begin position="114"/>
        <end position="134"/>
    </location>
</feature>
<dbReference type="GO" id="GO:0046872">
    <property type="term" value="F:metal ion binding"/>
    <property type="evidence" value="ECO:0007669"/>
    <property type="project" value="UniProtKB-KW"/>
</dbReference>
<dbReference type="NCBIfam" id="TIGR01211">
    <property type="entry name" value="ELP3"/>
    <property type="match status" value="1"/>
</dbReference>
<dbReference type="GO" id="GO:0033588">
    <property type="term" value="C:elongator holoenzyme complex"/>
    <property type="evidence" value="ECO:0007669"/>
    <property type="project" value="TreeGrafter"/>
</dbReference>
<dbReference type="GO" id="GO:0106261">
    <property type="term" value="F:tRNA uridine(34) acetyltransferase activity"/>
    <property type="evidence" value="ECO:0007669"/>
    <property type="project" value="UniProtKB-EC"/>
</dbReference>
<evidence type="ECO:0000256" key="5">
    <source>
        <dbReference type="ARBA" id="ARBA00022555"/>
    </source>
</evidence>
<dbReference type="InterPro" id="IPR006638">
    <property type="entry name" value="Elp3/MiaA/NifB-like_rSAM"/>
</dbReference>
<accession>A0A1G2BVR2</accession>
<dbReference type="Pfam" id="PF04055">
    <property type="entry name" value="Radical_SAM"/>
    <property type="match status" value="1"/>
</dbReference>
<keyword evidence="10" id="KW-0694">RNA-binding</keyword>
<evidence type="ECO:0000256" key="16">
    <source>
        <dbReference type="SAM" id="MobiDB-lite"/>
    </source>
</evidence>
<evidence type="ECO:0000256" key="14">
    <source>
        <dbReference type="ARBA" id="ARBA00044771"/>
    </source>
</evidence>
<dbReference type="InterPro" id="IPR058240">
    <property type="entry name" value="rSAM_sf"/>
</dbReference>
<dbReference type="InterPro" id="IPR016181">
    <property type="entry name" value="Acyl_CoA_acyltransferase"/>
</dbReference>
<dbReference type="InterPro" id="IPR013785">
    <property type="entry name" value="Aldolase_TIM"/>
</dbReference>
<protein>
    <recommendedName>
        <fullName evidence="14">tRNA carboxymethyluridine synthase</fullName>
        <ecNumber evidence="14">2.3.1.311</ecNumber>
    </recommendedName>
</protein>
<reference evidence="18 19" key="1">
    <citation type="journal article" date="2016" name="Nat. Commun.">
        <title>Thousands of microbial genomes shed light on interconnected biogeochemical processes in an aquifer system.</title>
        <authorList>
            <person name="Anantharaman K."/>
            <person name="Brown C.T."/>
            <person name="Hug L.A."/>
            <person name="Sharon I."/>
            <person name="Castelle C.J."/>
            <person name="Probst A.J."/>
            <person name="Thomas B.C."/>
            <person name="Singh A."/>
            <person name="Wilkins M.J."/>
            <person name="Karaoz U."/>
            <person name="Brodie E.L."/>
            <person name="Williams K.H."/>
            <person name="Hubbard S.S."/>
            <person name="Banfield J.F."/>
        </authorList>
    </citation>
    <scope>NUCLEOTIDE SEQUENCE [LARGE SCALE GENOMIC DNA]</scope>
</reference>
<evidence type="ECO:0000313" key="19">
    <source>
        <dbReference type="Proteomes" id="UP000178109"/>
    </source>
</evidence>
<dbReference type="SFLD" id="SFLDG01086">
    <property type="entry name" value="elongater_protein-like"/>
    <property type="match status" value="1"/>
</dbReference>
<dbReference type="EC" id="2.3.1.311" evidence="14"/>
<comment type="catalytic activity">
    <reaction evidence="15">
        <text>uridine(34) in tRNA + acetyl-CoA + S-adenosyl-L-methionine + H2O = 5-(carboxymethyl)uridine(34) in tRNA + 5'-deoxyadenosine + L-methionine + CoA + 2 H(+)</text>
        <dbReference type="Rhea" id="RHEA:61020"/>
        <dbReference type="Rhea" id="RHEA-COMP:10407"/>
        <dbReference type="Rhea" id="RHEA-COMP:11727"/>
        <dbReference type="ChEBI" id="CHEBI:15377"/>
        <dbReference type="ChEBI" id="CHEBI:15378"/>
        <dbReference type="ChEBI" id="CHEBI:17319"/>
        <dbReference type="ChEBI" id="CHEBI:57287"/>
        <dbReference type="ChEBI" id="CHEBI:57288"/>
        <dbReference type="ChEBI" id="CHEBI:57844"/>
        <dbReference type="ChEBI" id="CHEBI:59789"/>
        <dbReference type="ChEBI" id="CHEBI:65315"/>
        <dbReference type="ChEBI" id="CHEBI:74882"/>
        <dbReference type="EC" id="2.3.1.311"/>
    </reaction>
    <physiologicalReaction direction="left-to-right" evidence="15">
        <dbReference type="Rhea" id="RHEA:61021"/>
    </physiologicalReaction>
</comment>
<dbReference type="InterPro" id="IPR007197">
    <property type="entry name" value="rSAM"/>
</dbReference>
<dbReference type="InterPro" id="IPR034687">
    <property type="entry name" value="ELP3-like"/>
</dbReference>
<evidence type="ECO:0000256" key="4">
    <source>
        <dbReference type="ARBA" id="ARBA00022485"/>
    </source>
</evidence>
<evidence type="ECO:0000256" key="8">
    <source>
        <dbReference type="ARBA" id="ARBA00022694"/>
    </source>
</evidence>
<feature type="compositionally biased region" description="Basic and acidic residues" evidence="16">
    <location>
        <begin position="124"/>
        <end position="134"/>
    </location>
</feature>
<dbReference type="GO" id="GO:0051539">
    <property type="term" value="F:4 iron, 4 sulfur cluster binding"/>
    <property type="evidence" value="ECO:0007669"/>
    <property type="project" value="UniProtKB-KW"/>
</dbReference>
<keyword evidence="5" id="KW-0820">tRNA-binding</keyword>
<evidence type="ECO:0000256" key="15">
    <source>
        <dbReference type="ARBA" id="ARBA00047372"/>
    </source>
</evidence>
<dbReference type="Pfam" id="PF16199">
    <property type="entry name" value="Radical_SAM_C"/>
    <property type="match status" value="1"/>
</dbReference>
<evidence type="ECO:0000256" key="3">
    <source>
        <dbReference type="ARBA" id="ARBA00005494"/>
    </source>
</evidence>
<dbReference type="SFLD" id="SFLDS00029">
    <property type="entry name" value="Radical_SAM"/>
    <property type="match status" value="1"/>
</dbReference>
<dbReference type="GO" id="GO:0002926">
    <property type="term" value="P:tRNA wobble base 5-methoxycarbonylmethyl-2-thiouridinylation"/>
    <property type="evidence" value="ECO:0007669"/>
    <property type="project" value="TreeGrafter"/>
</dbReference>
<keyword evidence="6" id="KW-0808">Transferase</keyword>
<comment type="similarity">
    <text evidence="3">Belongs to the ELP3 family.</text>
</comment>
<dbReference type="SUPFAM" id="SSF55729">
    <property type="entry name" value="Acyl-CoA N-acyltransferases (Nat)"/>
    <property type="match status" value="1"/>
</dbReference>
<keyword evidence="12" id="KW-0411">Iron-sulfur</keyword>
<keyword evidence="11" id="KW-0408">Iron</keyword>
<evidence type="ECO:0000256" key="2">
    <source>
        <dbReference type="ARBA" id="ARBA00005217"/>
    </source>
</evidence>
<evidence type="ECO:0000256" key="9">
    <source>
        <dbReference type="ARBA" id="ARBA00022723"/>
    </source>
</evidence>
<evidence type="ECO:0000256" key="13">
    <source>
        <dbReference type="ARBA" id="ARBA00023315"/>
    </source>
</evidence>
<evidence type="ECO:0000256" key="10">
    <source>
        <dbReference type="ARBA" id="ARBA00022884"/>
    </source>
</evidence>
<keyword evidence="8" id="KW-0819">tRNA processing</keyword>
<evidence type="ECO:0000256" key="6">
    <source>
        <dbReference type="ARBA" id="ARBA00022679"/>
    </source>
</evidence>
<name>A0A1G2BVR2_9BACT</name>
<proteinExistence type="inferred from homology"/>
<dbReference type="PANTHER" id="PTHR11135">
    <property type="entry name" value="HISTONE ACETYLTRANSFERASE-RELATED"/>
    <property type="match status" value="1"/>
</dbReference>
<gene>
    <name evidence="18" type="ORF">A3H70_05690</name>
</gene>
<evidence type="ECO:0000256" key="12">
    <source>
        <dbReference type="ARBA" id="ARBA00023014"/>
    </source>
</evidence>
<dbReference type="Gene3D" id="3.40.630.30">
    <property type="match status" value="1"/>
</dbReference>
<keyword evidence="9" id="KW-0479">Metal-binding</keyword>
<dbReference type="EMBL" id="MHKO01000004">
    <property type="protein sequence ID" value="OGY93131.1"/>
    <property type="molecule type" value="Genomic_DNA"/>
</dbReference>
<dbReference type="GO" id="GO:0005737">
    <property type="term" value="C:cytoplasm"/>
    <property type="evidence" value="ECO:0007669"/>
    <property type="project" value="TreeGrafter"/>
</dbReference>
<dbReference type="SFLD" id="SFLDF00344">
    <property type="entry name" value="ELP3-like"/>
    <property type="match status" value="1"/>
</dbReference>
<comment type="cofactor">
    <cofactor evidence="1">
        <name>[4Fe-4S] cluster</name>
        <dbReference type="ChEBI" id="CHEBI:49883"/>
    </cofactor>
</comment>
<dbReference type="SMART" id="SM00729">
    <property type="entry name" value="Elp3"/>
    <property type="match status" value="1"/>
</dbReference>
<keyword evidence="13" id="KW-0012">Acyltransferase</keyword>
<evidence type="ECO:0000256" key="7">
    <source>
        <dbReference type="ARBA" id="ARBA00022691"/>
    </source>
</evidence>
<sequence>MLKLLKRRQIRTLSGVAPITVLTKPFPCPGRCVYCPTEARMPKSYLSNEPAAMRALNLEFDPYTQVVNRLRSFQANGHPTDKCELIVLGGTWSSYPEYYQLWFIARLYEALNDGPEGSRDEEEPPPKADPPRAERITDADIPALKKRLLQAQNVNERADNRAVGLCLETRPDHITPAEVARLRFLGATRVQIGLQSIYQDVLDLIKRGEKIADAIRANRLLREAGFKVDMHTMPNLPGSTLERDEDMYRVLFSDPDFQPDQLKIYPTIVNEYAELYQWWRDGRWQPYSDQDLLELCIKIKSEHIPYYTRINRLIRDIPKQSIAAGNNITNLREYIQDEMAKRNLRCKCIRCREARNRTANLDEAKLFTEQYNCAGGLEYFISYENTDRTILYAFVRLRIPQDDINPELSKLLPDIVGAAHIRELHTYGRLVPIGEHDAGVQHAGFGKRLMTKAEEIVRAHGLKKIAVIAGVGVRAYYAKLDYKLENTYMIKVL</sequence>
<dbReference type="AlphaFoldDB" id="A0A1G2BVR2"/>